<proteinExistence type="predicted"/>
<evidence type="ECO:0000313" key="1">
    <source>
        <dbReference type="EMBL" id="CAI9261023.1"/>
    </source>
</evidence>
<organism evidence="1 2">
    <name type="scientific">Lactuca saligna</name>
    <name type="common">Willowleaf lettuce</name>
    <dbReference type="NCBI Taxonomy" id="75948"/>
    <lineage>
        <taxon>Eukaryota</taxon>
        <taxon>Viridiplantae</taxon>
        <taxon>Streptophyta</taxon>
        <taxon>Embryophyta</taxon>
        <taxon>Tracheophyta</taxon>
        <taxon>Spermatophyta</taxon>
        <taxon>Magnoliopsida</taxon>
        <taxon>eudicotyledons</taxon>
        <taxon>Gunneridae</taxon>
        <taxon>Pentapetalae</taxon>
        <taxon>asterids</taxon>
        <taxon>campanulids</taxon>
        <taxon>Asterales</taxon>
        <taxon>Asteraceae</taxon>
        <taxon>Cichorioideae</taxon>
        <taxon>Cichorieae</taxon>
        <taxon>Lactucinae</taxon>
        <taxon>Lactuca</taxon>
    </lineage>
</organism>
<evidence type="ECO:0000313" key="2">
    <source>
        <dbReference type="Proteomes" id="UP001177003"/>
    </source>
</evidence>
<dbReference type="Proteomes" id="UP001177003">
    <property type="component" value="Chromosome 0"/>
</dbReference>
<dbReference type="AlphaFoldDB" id="A0AA35V2Y3"/>
<reference evidence="1" key="1">
    <citation type="submission" date="2023-04" db="EMBL/GenBank/DDBJ databases">
        <authorList>
            <person name="Vijverberg K."/>
            <person name="Xiong W."/>
            <person name="Schranz E."/>
        </authorList>
    </citation>
    <scope>NUCLEOTIDE SEQUENCE</scope>
</reference>
<accession>A0AA35V2Y3</accession>
<name>A0AA35V2Y3_LACSI</name>
<dbReference type="PANTHER" id="PTHR33248">
    <property type="entry name" value="ZINC ION-BINDING PROTEIN"/>
    <property type="match status" value="1"/>
</dbReference>
<evidence type="ECO:0008006" key="3">
    <source>
        <dbReference type="Google" id="ProtNLM"/>
    </source>
</evidence>
<keyword evidence="2" id="KW-1185">Reference proteome</keyword>
<dbReference type="EMBL" id="OX465086">
    <property type="protein sequence ID" value="CAI9261023.1"/>
    <property type="molecule type" value="Genomic_DNA"/>
</dbReference>
<protein>
    <recommendedName>
        <fullName evidence="3">Zinc finger GRF-type domain-containing protein</fullName>
    </recommendedName>
</protein>
<sequence>MSSSSSTNIRMCYCGDRAGMWTSWTRKNPGRRFFGCRNYMDEEKNYGYFHCIDPPLLNKWYKERMYELGAVANEGVAIRFNNPVNEGEIPVDGHIASVNVDVPIAPVNALEPDNQIAMCENIHVLEVPTRPIFFSLILTILSEGLLLLTILRCTGIVSSSFSTPPPSTSATPPPPIPIDVLLPLQPLLLVVPPLLPFAPLVLPTAPPVLPTTPLHLPPIPPLLPLAPPLLPLTPPLV</sequence>
<gene>
    <name evidence="1" type="ORF">LSALG_LOCUS1832</name>
</gene>